<accession>A0A6H2HC43</accession>
<evidence type="ECO:0000313" key="2">
    <source>
        <dbReference type="EMBL" id="QJC57451.1"/>
    </source>
</evidence>
<keyword evidence="3" id="KW-1185">Reference proteome</keyword>
<feature type="region of interest" description="Disordered" evidence="1">
    <location>
        <begin position="235"/>
        <end position="259"/>
    </location>
</feature>
<evidence type="ECO:0000256" key="1">
    <source>
        <dbReference type="SAM" id="MobiDB-lite"/>
    </source>
</evidence>
<name>A0A6H2HC43_9BURK</name>
<gene>
    <name evidence="2" type="ORF">HC248_02780</name>
</gene>
<dbReference type="AlphaFoldDB" id="A0A6H2HC43"/>
<dbReference type="Proteomes" id="UP000502041">
    <property type="component" value="Chromosome"/>
</dbReference>
<proteinExistence type="predicted"/>
<sequence>MRQAHISELNLPMHRQTEAALAQQPKAHPSAGPNRKANAAEKVLAVLLAVALAGCSTVSLEPTATLAAKAPIAVMPTPIPVAASPALAVQEELIYQLKLVFDYADQLRTMQPRQLSNEVARLGSSAMPTDQLRLALVLLQSRPFVEAAAVRQNGETAQTRPSLEMLLRAHDLVQGLVSQTDSESAPLRPFARLLLARITEQKRVEDLLERQSGQLRETQRRLDQANEKLQALREIERSLTRRSTNNQPSPPVRPRAIQP</sequence>
<dbReference type="KEGG" id="pvac:HC248_02780"/>
<dbReference type="EMBL" id="CP051461">
    <property type="protein sequence ID" value="QJC57451.1"/>
    <property type="molecule type" value="Genomic_DNA"/>
</dbReference>
<reference evidence="2 3" key="1">
    <citation type="submission" date="2020-04" db="EMBL/GenBank/DDBJ databases">
        <title>Complete genome of a Psychrophilic, Marine, Gas Vacuolate Bacterium Polaromonas vacuolata KCTC 22033T.</title>
        <authorList>
            <person name="Hwang K."/>
            <person name="Kim K.M."/>
        </authorList>
    </citation>
    <scope>NUCLEOTIDE SEQUENCE [LARGE SCALE GENOMIC DNA]</scope>
    <source>
        <strain evidence="2 3">KCTC 22033</strain>
    </source>
</reference>
<organism evidence="2 3">
    <name type="scientific">Polaromonas vacuolata</name>
    <dbReference type="NCBI Taxonomy" id="37448"/>
    <lineage>
        <taxon>Bacteria</taxon>
        <taxon>Pseudomonadati</taxon>
        <taxon>Pseudomonadota</taxon>
        <taxon>Betaproteobacteria</taxon>
        <taxon>Burkholderiales</taxon>
        <taxon>Comamonadaceae</taxon>
        <taxon>Polaromonas</taxon>
    </lineage>
</organism>
<evidence type="ECO:0000313" key="3">
    <source>
        <dbReference type="Proteomes" id="UP000502041"/>
    </source>
</evidence>
<protein>
    <submittedName>
        <fullName evidence="2">Uncharacterized protein</fullName>
    </submittedName>
</protein>